<dbReference type="Pfam" id="PF13454">
    <property type="entry name" value="NAD_binding_9"/>
    <property type="match status" value="1"/>
</dbReference>
<comment type="caution">
    <text evidence="2">The sequence shown here is derived from an EMBL/GenBank/DDBJ whole genome shotgun (WGS) entry which is preliminary data.</text>
</comment>
<evidence type="ECO:0000313" key="2">
    <source>
        <dbReference type="EMBL" id="PXX54910.1"/>
    </source>
</evidence>
<protein>
    <submittedName>
        <fullName evidence="2">Putative NAD(P)/FAD-binding protein YdhS</fullName>
    </submittedName>
</protein>
<keyword evidence="3" id="KW-1185">Reference proteome</keyword>
<evidence type="ECO:0000313" key="3">
    <source>
        <dbReference type="Proteomes" id="UP000247569"/>
    </source>
</evidence>
<sequence length="443" mass="48973">MVIVGGGAAGTLVGIQLLTRSTASGRAIDIDLVERTGTPGRGVAYHHGEVDWLMNTPIGRVSAFADDPEHLLRWARARAPRLRRADFLPRARYGDYLAHTLAEAGNRASGHARLMLRRGAVTEIRCSSDGYTVELADGSVRAADLVVLATGNPPAARSRSARWITDPWTGDLDRIDGSAPVLLVGTGLTMVDVAFRLEARFPEVTMVASSRHGLLPRRHRLRCGHSDHRPAVERILGSRSLSGLVSSVRSEVRAVPGCWREIVDELRPHTQLLWDRSTMPERARFLRRFGRFWDVHRHRLPPESAARLDRLLARDRLRIRSGAIGRVTERPEGIVAEANRGGAREWIQAGWVVDCTGLTGLPDSADALWPRLVRTGLARWEPLRIGADADELGRLRSRDGCAQARLLTLGAPLRGTRFETTAIPEIRAQADALSACIFREFYR</sequence>
<dbReference type="Gene3D" id="3.50.50.60">
    <property type="entry name" value="FAD/NAD(P)-binding domain"/>
    <property type="match status" value="1"/>
</dbReference>
<dbReference type="EMBL" id="QJKF01000022">
    <property type="protein sequence ID" value="PXX54910.1"/>
    <property type="molecule type" value="Genomic_DNA"/>
</dbReference>
<dbReference type="RefSeq" id="WP_051187825.1">
    <property type="nucleotide sequence ID" value="NZ_QJKF01000022.1"/>
</dbReference>
<dbReference type="SUPFAM" id="SSF51905">
    <property type="entry name" value="FAD/NAD(P)-binding domain"/>
    <property type="match status" value="2"/>
</dbReference>
<dbReference type="InterPro" id="IPR038732">
    <property type="entry name" value="HpyO/CreE_NAD-binding"/>
</dbReference>
<gene>
    <name evidence="2" type="ORF">DFR70_12251</name>
</gene>
<organism evidence="2 3">
    <name type="scientific">Nocardia tenerifensis</name>
    <dbReference type="NCBI Taxonomy" id="228006"/>
    <lineage>
        <taxon>Bacteria</taxon>
        <taxon>Bacillati</taxon>
        <taxon>Actinomycetota</taxon>
        <taxon>Actinomycetes</taxon>
        <taxon>Mycobacteriales</taxon>
        <taxon>Nocardiaceae</taxon>
        <taxon>Nocardia</taxon>
    </lineage>
</organism>
<dbReference type="InterPro" id="IPR052189">
    <property type="entry name" value="L-asp_N-monooxygenase_NS-form"/>
</dbReference>
<dbReference type="PRINTS" id="PR00368">
    <property type="entry name" value="FADPNR"/>
</dbReference>
<feature type="domain" description="FAD-dependent urate hydroxylase HpyO/Asp monooxygenase CreE-like FAD/NAD(P)-binding" evidence="1">
    <location>
        <begin position="2"/>
        <end position="152"/>
    </location>
</feature>
<dbReference type="InterPro" id="IPR036188">
    <property type="entry name" value="FAD/NAD-bd_sf"/>
</dbReference>
<accession>A0A318JSE8</accession>
<dbReference type="PANTHER" id="PTHR40254:SF1">
    <property type="entry name" value="BLR0577 PROTEIN"/>
    <property type="match status" value="1"/>
</dbReference>
<proteinExistence type="predicted"/>
<dbReference type="Proteomes" id="UP000247569">
    <property type="component" value="Unassembled WGS sequence"/>
</dbReference>
<evidence type="ECO:0000259" key="1">
    <source>
        <dbReference type="Pfam" id="PF13454"/>
    </source>
</evidence>
<dbReference type="PANTHER" id="PTHR40254">
    <property type="entry name" value="BLR0577 PROTEIN"/>
    <property type="match status" value="1"/>
</dbReference>
<name>A0A318JSE8_9NOCA</name>
<reference evidence="2 3" key="1">
    <citation type="submission" date="2018-05" db="EMBL/GenBank/DDBJ databases">
        <title>Genomic Encyclopedia of Type Strains, Phase IV (KMG-IV): sequencing the most valuable type-strain genomes for metagenomic binning, comparative biology and taxonomic classification.</title>
        <authorList>
            <person name="Goeker M."/>
        </authorList>
    </citation>
    <scope>NUCLEOTIDE SEQUENCE [LARGE SCALE GENOMIC DNA]</scope>
    <source>
        <strain evidence="2 3">DSM 44704</strain>
    </source>
</reference>
<dbReference type="AlphaFoldDB" id="A0A318JSE8"/>